<keyword evidence="1" id="KW-0863">Zinc-finger</keyword>
<organism evidence="3 4">
    <name type="scientific">Pinctada imbricata</name>
    <name type="common">Atlantic pearl-oyster</name>
    <name type="synonym">Pinctada martensii</name>
    <dbReference type="NCBI Taxonomy" id="66713"/>
    <lineage>
        <taxon>Eukaryota</taxon>
        <taxon>Metazoa</taxon>
        <taxon>Spiralia</taxon>
        <taxon>Lophotrochozoa</taxon>
        <taxon>Mollusca</taxon>
        <taxon>Bivalvia</taxon>
        <taxon>Autobranchia</taxon>
        <taxon>Pteriomorphia</taxon>
        <taxon>Pterioida</taxon>
        <taxon>Pterioidea</taxon>
        <taxon>Pteriidae</taxon>
        <taxon>Pinctada</taxon>
    </lineage>
</organism>
<evidence type="ECO:0000259" key="2">
    <source>
        <dbReference type="PROSITE" id="PS50103"/>
    </source>
</evidence>
<feature type="zinc finger region" description="C3H1-type" evidence="1">
    <location>
        <begin position="140"/>
        <end position="162"/>
    </location>
</feature>
<dbReference type="GO" id="GO:0003950">
    <property type="term" value="F:NAD+ poly-ADP-ribosyltransferase activity"/>
    <property type="evidence" value="ECO:0007669"/>
    <property type="project" value="TreeGrafter"/>
</dbReference>
<dbReference type="InterPro" id="IPR051712">
    <property type="entry name" value="ARTD-AVP"/>
</dbReference>
<dbReference type="PROSITE" id="PS50103">
    <property type="entry name" value="ZF_C3H1"/>
    <property type="match status" value="1"/>
</dbReference>
<dbReference type="PANTHER" id="PTHR45740:SF2">
    <property type="entry name" value="POLY [ADP-RIBOSE] POLYMERASE"/>
    <property type="match status" value="1"/>
</dbReference>
<dbReference type="AlphaFoldDB" id="A0AA88YMR9"/>
<dbReference type="PANTHER" id="PTHR45740">
    <property type="entry name" value="POLY [ADP-RIBOSE] POLYMERASE"/>
    <property type="match status" value="1"/>
</dbReference>
<keyword evidence="1" id="KW-0862">Zinc</keyword>
<keyword evidence="4" id="KW-1185">Reference proteome</keyword>
<dbReference type="GO" id="GO:0008270">
    <property type="term" value="F:zinc ion binding"/>
    <property type="evidence" value="ECO:0007669"/>
    <property type="project" value="UniProtKB-KW"/>
</dbReference>
<dbReference type="GO" id="GO:0005634">
    <property type="term" value="C:nucleus"/>
    <property type="evidence" value="ECO:0007669"/>
    <property type="project" value="TreeGrafter"/>
</dbReference>
<gene>
    <name evidence="3" type="ORF">FSP39_004001</name>
</gene>
<reference evidence="3" key="1">
    <citation type="submission" date="2019-08" db="EMBL/GenBank/DDBJ databases">
        <title>The improved chromosome-level genome for the pearl oyster Pinctada fucata martensii using PacBio sequencing and Hi-C.</title>
        <authorList>
            <person name="Zheng Z."/>
        </authorList>
    </citation>
    <scope>NUCLEOTIDE SEQUENCE</scope>
    <source>
        <strain evidence="3">ZZ-2019</strain>
        <tissue evidence="3">Adductor muscle</tissue>
    </source>
</reference>
<proteinExistence type="predicted"/>
<protein>
    <recommendedName>
        <fullName evidence="2">C3H1-type domain-containing protein</fullName>
    </recommendedName>
</protein>
<evidence type="ECO:0000313" key="3">
    <source>
        <dbReference type="EMBL" id="KAK3104523.1"/>
    </source>
</evidence>
<feature type="domain" description="C3H1-type" evidence="2">
    <location>
        <begin position="140"/>
        <end position="162"/>
    </location>
</feature>
<evidence type="ECO:0000256" key="1">
    <source>
        <dbReference type="PROSITE-ProRule" id="PRU00723"/>
    </source>
</evidence>
<comment type="caution">
    <text evidence="3">The sequence shown here is derived from an EMBL/GenBank/DDBJ whole genome shotgun (WGS) entry which is preliminary data.</text>
</comment>
<dbReference type="EMBL" id="VSWD01000004">
    <property type="protein sequence ID" value="KAK3104523.1"/>
    <property type="molecule type" value="Genomic_DNA"/>
</dbReference>
<dbReference type="InterPro" id="IPR000571">
    <property type="entry name" value="Znf_CCCH"/>
</dbReference>
<sequence length="196" mass="22281">MHFVQKGDCSDITDDLENILKGNGKVFRLLEDPNICFVIAYLYDAEICDNYNQASLGRRCKDTSCWKFHICSLYVKGMCKEPHCKLSHAYGDEHNKTVKDRLRLSSYSDIDINKIILNCYPKICSTAGCDTEANCPFLHICSKFCVGICQYGSTCRLKHTFRTEHNVWILNAYNISENDISTGSPLARKLTIAKNT</sequence>
<accession>A0AA88YMR9</accession>
<evidence type="ECO:0000313" key="4">
    <source>
        <dbReference type="Proteomes" id="UP001186944"/>
    </source>
</evidence>
<dbReference type="Proteomes" id="UP001186944">
    <property type="component" value="Unassembled WGS sequence"/>
</dbReference>
<dbReference type="GO" id="GO:1990404">
    <property type="term" value="F:NAD+-protein mono-ADP-ribosyltransferase activity"/>
    <property type="evidence" value="ECO:0007669"/>
    <property type="project" value="TreeGrafter"/>
</dbReference>
<keyword evidence="1" id="KW-0479">Metal-binding</keyword>
<name>A0AA88YMR9_PINIB</name>
<dbReference type="SMART" id="SM00356">
    <property type="entry name" value="ZnF_C3H1"/>
    <property type="match status" value="2"/>
</dbReference>